<evidence type="ECO:0000256" key="1">
    <source>
        <dbReference type="SAM" id="MobiDB-lite"/>
    </source>
</evidence>
<keyword evidence="2" id="KW-0812">Transmembrane</keyword>
<name>A0A506XYY1_9MICO</name>
<dbReference type="Proteomes" id="UP000316252">
    <property type="component" value="Unassembled WGS sequence"/>
</dbReference>
<keyword evidence="2" id="KW-1133">Transmembrane helix</keyword>
<keyword evidence="2" id="KW-0472">Membrane</keyword>
<gene>
    <name evidence="3" type="ORF">FJ657_14675</name>
</gene>
<dbReference type="RefSeq" id="WP_141164444.1">
    <property type="nucleotide sequence ID" value="NZ_VHQG01000004.1"/>
</dbReference>
<dbReference type="EMBL" id="VHQG01000004">
    <property type="protein sequence ID" value="TPW74813.1"/>
    <property type="molecule type" value="Genomic_DNA"/>
</dbReference>
<proteinExistence type="predicted"/>
<feature type="transmembrane region" description="Helical" evidence="2">
    <location>
        <begin position="45"/>
        <end position="67"/>
    </location>
</feature>
<evidence type="ECO:0000256" key="2">
    <source>
        <dbReference type="SAM" id="Phobius"/>
    </source>
</evidence>
<reference evidence="3 4" key="1">
    <citation type="submission" date="2019-06" db="EMBL/GenBank/DDBJ databases">
        <authorList>
            <person name="Li F."/>
        </authorList>
    </citation>
    <scope>NUCLEOTIDE SEQUENCE [LARGE SCALE GENOMIC DNA]</scope>
    <source>
        <strain evidence="3 4">10F1D-1</strain>
    </source>
</reference>
<evidence type="ECO:0000313" key="4">
    <source>
        <dbReference type="Proteomes" id="UP000316252"/>
    </source>
</evidence>
<accession>A0A506XYY1</accession>
<dbReference type="AlphaFoldDB" id="A0A506XYY1"/>
<evidence type="ECO:0000313" key="3">
    <source>
        <dbReference type="EMBL" id="TPW74813.1"/>
    </source>
</evidence>
<comment type="caution">
    <text evidence="3">The sequence shown here is derived from an EMBL/GenBank/DDBJ whole genome shotgun (WGS) entry which is preliminary data.</text>
</comment>
<feature type="region of interest" description="Disordered" evidence="1">
    <location>
        <begin position="1"/>
        <end position="33"/>
    </location>
</feature>
<dbReference type="OrthoDB" id="5116551at2"/>
<keyword evidence="4" id="KW-1185">Reference proteome</keyword>
<organism evidence="3 4">
    <name type="scientific">Schumannella soli</name>
    <dbReference type="NCBI Taxonomy" id="2590779"/>
    <lineage>
        <taxon>Bacteria</taxon>
        <taxon>Bacillati</taxon>
        <taxon>Actinomycetota</taxon>
        <taxon>Actinomycetes</taxon>
        <taxon>Micrococcales</taxon>
        <taxon>Microbacteriaceae</taxon>
        <taxon>Schumannella</taxon>
    </lineage>
</organism>
<protein>
    <submittedName>
        <fullName evidence="3">Uncharacterized protein</fullName>
    </submittedName>
</protein>
<sequence length="255" mass="26600">MTRSSHRLTDGRSRSASSTPQVAASAPRVGGTPNVSLRRRAMVEVLMGAALVASLTVTPAVGAHAAVKHLKAAPGTPAAIAEGDIRTTDELKSALTVDDDVAANDVSRDVVMATAGIDTLKQSGTNADWAKMVLLFGGWQQTDANVTVMLRWMRQENGTNNWWNRNNPLNNGFGSGGGSGLGSYVSLVEAARYCAENIKSGRYPGIVAGMESGASADVTAAAIWASPWASSHYANGAHWSTRPVDIVKAPVGAWG</sequence>